<evidence type="ECO:0000256" key="8">
    <source>
        <dbReference type="SAM" id="Phobius"/>
    </source>
</evidence>
<dbReference type="AlphaFoldDB" id="W7C4R1"/>
<dbReference type="RefSeq" id="WP_036078848.1">
    <property type="nucleotide sequence ID" value="NZ_AODE01000016.1"/>
</dbReference>
<evidence type="ECO:0000256" key="2">
    <source>
        <dbReference type="ARBA" id="ARBA00005914"/>
    </source>
</evidence>
<keyword evidence="5 8" id="KW-1133">Transmembrane helix</keyword>
<keyword evidence="3" id="KW-1003">Cell membrane</keyword>
<evidence type="ECO:0000313" key="10">
    <source>
        <dbReference type="Proteomes" id="UP000019254"/>
    </source>
</evidence>
<dbReference type="GO" id="GO:0005886">
    <property type="term" value="C:plasma membrane"/>
    <property type="evidence" value="ECO:0007669"/>
    <property type="project" value="UniProtKB-SubCell"/>
</dbReference>
<keyword evidence="10" id="KW-1185">Reference proteome</keyword>
<feature type="transmembrane region" description="Helical" evidence="8">
    <location>
        <begin position="230"/>
        <end position="247"/>
    </location>
</feature>
<dbReference type="InterPro" id="IPR029020">
    <property type="entry name" value="Ammonium/urea_transptr"/>
</dbReference>
<protein>
    <submittedName>
        <fullName evidence="9">Urea transporter</fullName>
    </submittedName>
</protein>
<evidence type="ECO:0000256" key="6">
    <source>
        <dbReference type="ARBA" id="ARBA00023136"/>
    </source>
</evidence>
<dbReference type="PANTHER" id="PTHR10464">
    <property type="entry name" value="UREA TRANSPORTER"/>
    <property type="match status" value="1"/>
</dbReference>
<feature type="transmembrane region" description="Helical" evidence="8">
    <location>
        <begin position="254"/>
        <end position="275"/>
    </location>
</feature>
<evidence type="ECO:0000256" key="1">
    <source>
        <dbReference type="ARBA" id="ARBA00004651"/>
    </source>
</evidence>
<feature type="transmembrane region" description="Helical" evidence="8">
    <location>
        <begin position="20"/>
        <end position="39"/>
    </location>
</feature>
<dbReference type="OrthoDB" id="279428at2"/>
<dbReference type="PATRIC" id="fig|1265820.5.peg.1594"/>
<accession>W7C4R1</accession>
<feature type="transmembrane region" description="Helical" evidence="8">
    <location>
        <begin position="203"/>
        <end position="224"/>
    </location>
</feature>
<dbReference type="EMBL" id="AODE01000016">
    <property type="protein sequence ID" value="EUJ30631.1"/>
    <property type="molecule type" value="Genomic_DNA"/>
</dbReference>
<dbReference type="GO" id="GO:0015204">
    <property type="term" value="F:urea transmembrane transporter activity"/>
    <property type="evidence" value="ECO:0007669"/>
    <property type="project" value="InterPro"/>
</dbReference>
<feature type="transmembrane region" description="Helical" evidence="8">
    <location>
        <begin position="281"/>
        <end position="301"/>
    </location>
</feature>
<evidence type="ECO:0000256" key="5">
    <source>
        <dbReference type="ARBA" id="ARBA00022989"/>
    </source>
</evidence>
<dbReference type="Proteomes" id="UP000019254">
    <property type="component" value="Unassembled WGS sequence"/>
</dbReference>
<feature type="transmembrane region" description="Helical" evidence="8">
    <location>
        <begin position="94"/>
        <end position="111"/>
    </location>
</feature>
<dbReference type="Gene3D" id="1.10.3430.10">
    <property type="entry name" value="Ammonium transporter AmtB like domains"/>
    <property type="match status" value="1"/>
</dbReference>
<name>W7C4R1_9LIST</name>
<evidence type="ECO:0000256" key="7">
    <source>
        <dbReference type="PIRSR" id="PIRSR016502-1"/>
    </source>
</evidence>
<dbReference type="PANTHER" id="PTHR10464:SF4">
    <property type="entry name" value="UREA TRANSPORTER"/>
    <property type="match status" value="1"/>
</dbReference>
<feature type="transmembrane region" description="Helical" evidence="8">
    <location>
        <begin position="178"/>
        <end position="196"/>
    </location>
</feature>
<sequence>MGKTNFAMATQSVLKGISQVLLIDNAWSGLLILIGLFFASVEVGFVALVASCLGTATAYLIGANRDKIKHGLYGFSSVLTGIASLLFLEGDSKYIAALVGAVLAVFFTVAFHSIGAHFNLPALTFPFIAVTWCIILASYSMSHLHLSDVTAVTAIHEMTNNQQTVDIFDTLFKDFGEIFLQNSYICSFFILAAIAISGWRNTIMASAGIVISIAVVYICGLNLHDLEMGFYSYNTILTMIAMGSAFHKNIRGSYIYVALAGILTVLLTPVIVIVLEPFGLPALTMPFVATTWLFLIIVNSVEKGDY</sequence>
<keyword evidence="4 8" id="KW-0812">Transmembrane</keyword>
<gene>
    <name evidence="9" type="ORF">PCORN_08147</name>
</gene>
<feature type="transmembrane region" description="Helical" evidence="8">
    <location>
        <begin position="118"/>
        <end position="139"/>
    </location>
</feature>
<dbReference type="Pfam" id="PF03253">
    <property type="entry name" value="UT"/>
    <property type="match status" value="1"/>
</dbReference>
<proteinExistence type="inferred from homology"/>
<feature type="transmembrane region" description="Helical" evidence="8">
    <location>
        <begin position="45"/>
        <end position="63"/>
    </location>
</feature>
<dbReference type="STRING" id="1265820.PCORN_08147"/>
<comment type="similarity">
    <text evidence="2">Belongs to the urea transporter family.</text>
</comment>
<organism evidence="9 10">
    <name type="scientific">Listeria cornellensis FSL F6-0969</name>
    <dbReference type="NCBI Taxonomy" id="1265820"/>
    <lineage>
        <taxon>Bacteria</taxon>
        <taxon>Bacillati</taxon>
        <taxon>Bacillota</taxon>
        <taxon>Bacilli</taxon>
        <taxon>Bacillales</taxon>
        <taxon>Listeriaceae</taxon>
        <taxon>Listeria</taxon>
    </lineage>
</organism>
<keyword evidence="6 8" id="KW-0472">Membrane</keyword>
<feature type="transmembrane region" description="Helical" evidence="8">
    <location>
        <begin position="70"/>
        <end position="88"/>
    </location>
</feature>
<evidence type="ECO:0000256" key="4">
    <source>
        <dbReference type="ARBA" id="ARBA00022692"/>
    </source>
</evidence>
<comment type="subcellular location">
    <subcellularLocation>
        <location evidence="1">Cell membrane</location>
        <topology evidence="1">Multi-pass membrane protein</topology>
    </subcellularLocation>
</comment>
<reference evidence="9 10" key="1">
    <citation type="journal article" date="2014" name="Int. J. Syst. Evol. Microbiol.">
        <title>Listeria floridensis sp. nov., Listeria aquatica sp. nov., Listeria cornellensis sp. nov., Listeria riparia sp. nov. and Listeria grandensis sp. nov., from agricultural and natural environments.</title>
        <authorList>
            <person name="den Bakker H.C."/>
            <person name="Warchocki S."/>
            <person name="Wright E.M."/>
            <person name="Allred A.F."/>
            <person name="Ahlstrom C."/>
            <person name="Manuel C.S."/>
            <person name="Stasiewicz M.J."/>
            <person name="Burrell A."/>
            <person name="Roof S."/>
            <person name="Strawn L."/>
            <person name="Fortes E.D."/>
            <person name="Nightingale K.K."/>
            <person name="Kephart D."/>
            <person name="Wiedmann M."/>
        </authorList>
    </citation>
    <scope>NUCLEOTIDE SEQUENCE [LARGE SCALE GENOMIC DNA]</scope>
    <source>
        <strain evidence="10">FSL F6-969</strain>
    </source>
</reference>
<comment type="caution">
    <text evidence="9">The sequence shown here is derived from an EMBL/GenBank/DDBJ whole genome shotgun (WGS) entry which is preliminary data.</text>
</comment>
<feature type="site" description="Important for channel permeability" evidence="7">
    <location>
        <position position="284"/>
    </location>
</feature>
<dbReference type="InterPro" id="IPR004937">
    <property type="entry name" value="Urea_transporter"/>
</dbReference>
<evidence type="ECO:0000256" key="3">
    <source>
        <dbReference type="ARBA" id="ARBA00022475"/>
    </source>
</evidence>
<evidence type="ECO:0000313" key="9">
    <source>
        <dbReference type="EMBL" id="EUJ30631.1"/>
    </source>
</evidence>
<dbReference type="PIRSF" id="PIRSF016502">
    <property type="entry name" value="Urea_transporter"/>
    <property type="match status" value="1"/>
</dbReference>